<evidence type="ECO:0000313" key="2">
    <source>
        <dbReference type="EMBL" id="EDM77819.1"/>
    </source>
</evidence>
<dbReference type="ESTHER" id="9delt-a6g8p2">
    <property type="family name" value="6_AlphaBeta_hydrolase"/>
</dbReference>
<organism evidence="2 3">
    <name type="scientific">Plesiocystis pacifica SIR-1</name>
    <dbReference type="NCBI Taxonomy" id="391625"/>
    <lineage>
        <taxon>Bacteria</taxon>
        <taxon>Pseudomonadati</taxon>
        <taxon>Myxococcota</taxon>
        <taxon>Polyangia</taxon>
        <taxon>Nannocystales</taxon>
        <taxon>Nannocystaceae</taxon>
        <taxon>Plesiocystis</taxon>
    </lineage>
</organism>
<dbReference type="Gene3D" id="3.40.50.1820">
    <property type="entry name" value="alpha/beta hydrolase"/>
    <property type="match status" value="1"/>
</dbReference>
<dbReference type="STRING" id="391625.PPSIR1_38594"/>
<dbReference type="OrthoDB" id="9779853at2"/>
<sequence length="268" mass="28745">MVLELTHDVLSLTGGSARVVRPTKTDGLSGIKFVCFPSVGDSARNYSELIAKLAGRGLWACAVEPPGYGLYAEHSPPSFDLLMGHWAPAVCAAIEGPKVLVGHGSGAALASAGLSVEALINAADLRGLVLLDWTPSGRDLPPLASFLPQSDEELDTLLGRTWFAPPNFGPGARRMLLTRLNENGARGHAESFDPTGWAHHLDDYRGTTLFVVGRDDRMVTVEHMREGASERDGGRLVVIDECGHYPHREQPEALAKVLAAFAEESEDD</sequence>
<dbReference type="InterPro" id="IPR029058">
    <property type="entry name" value="AB_hydrolase_fold"/>
</dbReference>
<evidence type="ECO:0000313" key="3">
    <source>
        <dbReference type="Proteomes" id="UP000005801"/>
    </source>
</evidence>
<evidence type="ECO:0000259" key="1">
    <source>
        <dbReference type="Pfam" id="PF12697"/>
    </source>
</evidence>
<dbReference type="Proteomes" id="UP000005801">
    <property type="component" value="Unassembled WGS sequence"/>
</dbReference>
<protein>
    <recommendedName>
        <fullName evidence="1">AB hydrolase-1 domain-containing protein</fullName>
    </recommendedName>
</protein>
<comment type="caution">
    <text evidence="2">The sequence shown here is derived from an EMBL/GenBank/DDBJ whole genome shotgun (WGS) entry which is preliminary data.</text>
</comment>
<dbReference type="PANTHER" id="PTHR43689:SF8">
    <property type="entry name" value="ALPHA_BETA-HYDROLASES SUPERFAMILY PROTEIN"/>
    <property type="match status" value="1"/>
</dbReference>
<name>A6G8P2_9BACT</name>
<dbReference type="InterPro" id="IPR000073">
    <property type="entry name" value="AB_hydrolase_1"/>
</dbReference>
<reference evidence="2 3" key="1">
    <citation type="submission" date="2007-06" db="EMBL/GenBank/DDBJ databases">
        <authorList>
            <person name="Shimkets L."/>
            <person name="Ferriera S."/>
            <person name="Johnson J."/>
            <person name="Kravitz S."/>
            <person name="Beeson K."/>
            <person name="Sutton G."/>
            <person name="Rogers Y.-H."/>
            <person name="Friedman R."/>
            <person name="Frazier M."/>
            <person name="Venter J.C."/>
        </authorList>
    </citation>
    <scope>NUCLEOTIDE SEQUENCE [LARGE SCALE GENOMIC DNA]</scope>
    <source>
        <strain evidence="2 3">SIR-1</strain>
    </source>
</reference>
<feature type="domain" description="AB hydrolase-1" evidence="1">
    <location>
        <begin position="34"/>
        <end position="256"/>
    </location>
</feature>
<dbReference type="PANTHER" id="PTHR43689">
    <property type="entry name" value="HYDROLASE"/>
    <property type="match status" value="1"/>
</dbReference>
<dbReference type="EMBL" id="ABCS01000040">
    <property type="protein sequence ID" value="EDM77819.1"/>
    <property type="molecule type" value="Genomic_DNA"/>
</dbReference>
<keyword evidence="3" id="KW-1185">Reference proteome</keyword>
<dbReference type="SUPFAM" id="SSF53474">
    <property type="entry name" value="alpha/beta-Hydrolases"/>
    <property type="match status" value="1"/>
</dbReference>
<proteinExistence type="predicted"/>
<gene>
    <name evidence="2" type="ORF">PPSIR1_38594</name>
</gene>
<dbReference type="AlphaFoldDB" id="A6G8P2"/>
<accession>A6G8P2</accession>
<dbReference type="Pfam" id="PF12697">
    <property type="entry name" value="Abhydrolase_6"/>
    <property type="match status" value="1"/>
</dbReference>
<dbReference type="RefSeq" id="WP_006973087.1">
    <property type="nucleotide sequence ID" value="NZ_ABCS01000040.1"/>
</dbReference>